<dbReference type="FunCoup" id="A0A6I9QPG9">
    <property type="interactions" value="403"/>
</dbReference>
<name>A0A6I9QPG9_ELAGV</name>
<reference evidence="3" key="1">
    <citation type="submission" date="2025-08" db="UniProtKB">
        <authorList>
            <consortium name="RefSeq"/>
        </authorList>
    </citation>
    <scope>IDENTIFICATION</scope>
</reference>
<dbReference type="PANTHER" id="PTHR36718">
    <property type="entry name" value="OS05G0435400 PROTEIN"/>
    <property type="match status" value="1"/>
</dbReference>
<protein>
    <submittedName>
        <fullName evidence="3">Uncharacterized protein LOC105037929</fullName>
    </submittedName>
</protein>
<keyword evidence="2" id="KW-1185">Reference proteome</keyword>
<proteinExistence type="predicted"/>
<dbReference type="InterPro" id="IPR031493">
    <property type="entry name" value="Zinc_ribbon_15"/>
</dbReference>
<dbReference type="Pfam" id="PF17032">
    <property type="entry name" value="Zn_ribbon_15"/>
    <property type="match status" value="1"/>
</dbReference>
<dbReference type="InParanoid" id="A0A6I9QPG9"/>
<dbReference type="GeneID" id="105037929"/>
<dbReference type="AlphaFoldDB" id="A0A6I9QPG9"/>
<dbReference type="KEGG" id="egu:105037929"/>
<accession>A0A6I9QPG9</accession>
<evidence type="ECO:0000259" key="1">
    <source>
        <dbReference type="Pfam" id="PF17032"/>
    </source>
</evidence>
<sequence length="122" mass="13645">MFFFFVGGLESQAGRVLRENAGRCIRCGSYADLVEYEKVVKLFFVPVWRWPGKEPAFYCRDCSFLFPKSLPPGPPSAADDGRGDFLDEGARGPSVADALRCYSCDRVVEPHFRFCPFCGATL</sequence>
<feature type="domain" description="Zinc-ribbon 15" evidence="1">
    <location>
        <begin position="23"/>
        <end position="119"/>
    </location>
</feature>
<organism evidence="2 3">
    <name type="scientific">Elaeis guineensis var. tenera</name>
    <name type="common">Oil palm</name>
    <dbReference type="NCBI Taxonomy" id="51953"/>
    <lineage>
        <taxon>Eukaryota</taxon>
        <taxon>Viridiplantae</taxon>
        <taxon>Streptophyta</taxon>
        <taxon>Embryophyta</taxon>
        <taxon>Tracheophyta</taxon>
        <taxon>Spermatophyta</taxon>
        <taxon>Magnoliopsida</taxon>
        <taxon>Liliopsida</taxon>
        <taxon>Arecaceae</taxon>
        <taxon>Arecoideae</taxon>
        <taxon>Cocoseae</taxon>
        <taxon>Elaeidinae</taxon>
        <taxon>Elaeis</taxon>
    </lineage>
</organism>
<evidence type="ECO:0000313" key="3">
    <source>
        <dbReference type="RefSeq" id="XP_010911863.1"/>
    </source>
</evidence>
<dbReference type="OrthoDB" id="1850117at2759"/>
<dbReference type="PANTHER" id="PTHR36718:SF1">
    <property type="entry name" value="DOUBLE ZINC RIBBON PROTEIN MJ0416"/>
    <property type="match status" value="1"/>
</dbReference>
<dbReference type="RefSeq" id="XP_010911863.1">
    <property type="nucleotide sequence ID" value="XM_010913561.3"/>
</dbReference>
<gene>
    <name evidence="3" type="primary">LOC105037929</name>
</gene>
<dbReference type="Proteomes" id="UP000504607">
    <property type="component" value="Chromosome 2"/>
</dbReference>
<evidence type="ECO:0000313" key="2">
    <source>
        <dbReference type="Proteomes" id="UP000504607"/>
    </source>
</evidence>
<dbReference type="InterPro" id="IPR053281">
    <property type="entry name" value="Double_zinc_ribbon"/>
</dbReference>